<dbReference type="Gramene" id="OB03G17360.1">
    <property type="protein sequence ID" value="OB03G17360.1"/>
    <property type="gene ID" value="OB03G17360"/>
</dbReference>
<reference evidence="1" key="1">
    <citation type="journal article" date="2013" name="Nat. Commun.">
        <title>Whole-genome sequencing of Oryza brachyantha reveals mechanisms underlying Oryza genome evolution.</title>
        <authorList>
            <person name="Chen J."/>
            <person name="Huang Q."/>
            <person name="Gao D."/>
            <person name="Wang J."/>
            <person name="Lang Y."/>
            <person name="Liu T."/>
            <person name="Li B."/>
            <person name="Bai Z."/>
            <person name="Luis Goicoechea J."/>
            <person name="Liang C."/>
            <person name="Chen C."/>
            <person name="Zhang W."/>
            <person name="Sun S."/>
            <person name="Liao Y."/>
            <person name="Zhang X."/>
            <person name="Yang L."/>
            <person name="Song C."/>
            <person name="Wang M."/>
            <person name="Shi J."/>
            <person name="Liu G."/>
            <person name="Liu J."/>
            <person name="Zhou H."/>
            <person name="Zhou W."/>
            <person name="Yu Q."/>
            <person name="An N."/>
            <person name="Chen Y."/>
            <person name="Cai Q."/>
            <person name="Wang B."/>
            <person name="Liu B."/>
            <person name="Min J."/>
            <person name="Huang Y."/>
            <person name="Wu H."/>
            <person name="Li Z."/>
            <person name="Zhang Y."/>
            <person name="Yin Y."/>
            <person name="Song W."/>
            <person name="Jiang J."/>
            <person name="Jackson S.A."/>
            <person name="Wing R.A."/>
            <person name="Wang J."/>
            <person name="Chen M."/>
        </authorList>
    </citation>
    <scope>NUCLEOTIDE SEQUENCE [LARGE SCALE GENOMIC DNA]</scope>
    <source>
        <strain evidence="1">cv. IRGC 101232</strain>
    </source>
</reference>
<dbReference type="EnsemblPlants" id="OB03G17360.1">
    <property type="protein sequence ID" value="OB03G17360.1"/>
    <property type="gene ID" value="OB03G17360"/>
</dbReference>
<evidence type="ECO:0000313" key="2">
    <source>
        <dbReference type="Proteomes" id="UP000006038"/>
    </source>
</evidence>
<accession>J3LL10</accession>
<sequence length="107" mass="11945">MAGARPPPWQRLRRHRSPRYVETVPRGLRVALPPASSGAAANGDGGSANVWRLLPAPPLRRETVPVIARGRRRRRPRRRGLPEKMALAAVRLVRMFLYVLSEASLVP</sequence>
<protein>
    <submittedName>
        <fullName evidence="1">Uncharacterized protein</fullName>
    </submittedName>
</protein>
<keyword evidence="2" id="KW-1185">Reference proteome</keyword>
<dbReference type="Proteomes" id="UP000006038">
    <property type="component" value="Chromosome 3"/>
</dbReference>
<proteinExistence type="predicted"/>
<dbReference type="AlphaFoldDB" id="J3LL10"/>
<evidence type="ECO:0000313" key="1">
    <source>
        <dbReference type="EnsemblPlants" id="OB03G17360.1"/>
    </source>
</evidence>
<name>J3LL10_ORYBR</name>
<reference evidence="1" key="2">
    <citation type="submission" date="2013-04" db="UniProtKB">
        <authorList>
            <consortium name="EnsemblPlants"/>
        </authorList>
    </citation>
    <scope>IDENTIFICATION</scope>
</reference>
<organism evidence="1">
    <name type="scientific">Oryza brachyantha</name>
    <name type="common">malo sina</name>
    <dbReference type="NCBI Taxonomy" id="4533"/>
    <lineage>
        <taxon>Eukaryota</taxon>
        <taxon>Viridiplantae</taxon>
        <taxon>Streptophyta</taxon>
        <taxon>Embryophyta</taxon>
        <taxon>Tracheophyta</taxon>
        <taxon>Spermatophyta</taxon>
        <taxon>Magnoliopsida</taxon>
        <taxon>Liliopsida</taxon>
        <taxon>Poales</taxon>
        <taxon>Poaceae</taxon>
        <taxon>BOP clade</taxon>
        <taxon>Oryzoideae</taxon>
        <taxon>Oryzeae</taxon>
        <taxon>Oryzinae</taxon>
        <taxon>Oryza</taxon>
    </lineage>
</organism>
<dbReference type="HOGENOM" id="CLU_2213995_0_0_1"/>